<evidence type="ECO:0000313" key="1">
    <source>
        <dbReference type="EMBL" id="NIX75397.1"/>
    </source>
</evidence>
<evidence type="ECO:0000313" key="2">
    <source>
        <dbReference type="Proteomes" id="UP000707352"/>
    </source>
</evidence>
<dbReference type="PIRSF" id="PIRSF007056">
    <property type="entry name" value="UCP007056"/>
    <property type="match status" value="1"/>
</dbReference>
<dbReference type="InterPro" id="IPR012036">
    <property type="entry name" value="Phage_Mu_Gp28"/>
</dbReference>
<organism evidence="1 2">
    <name type="scientific">Microvirga terricola</name>
    <dbReference type="NCBI Taxonomy" id="2719797"/>
    <lineage>
        <taxon>Bacteria</taxon>
        <taxon>Pseudomonadati</taxon>
        <taxon>Pseudomonadota</taxon>
        <taxon>Alphaproteobacteria</taxon>
        <taxon>Hyphomicrobiales</taxon>
        <taxon>Methylobacteriaceae</taxon>
        <taxon>Microvirga</taxon>
    </lineage>
</organism>
<accession>A0ABX0V6R0</accession>
<reference evidence="1 2" key="1">
    <citation type="submission" date="2020-03" db="EMBL/GenBank/DDBJ databases">
        <title>The genome sequence of Microvirga sp. c23x22.</title>
        <authorList>
            <person name="Zhang X."/>
        </authorList>
    </citation>
    <scope>NUCLEOTIDE SEQUENCE [LARGE SCALE GENOMIC DNA]</scope>
    <source>
        <strain evidence="2">c23x22</strain>
    </source>
</reference>
<dbReference type="InterPro" id="IPR027417">
    <property type="entry name" value="P-loop_NTPase"/>
</dbReference>
<dbReference type="Gene3D" id="3.30.420.240">
    <property type="match status" value="1"/>
</dbReference>
<comment type="caution">
    <text evidence="1">The sequence shown here is derived from an EMBL/GenBank/DDBJ whole genome shotgun (WGS) entry which is preliminary data.</text>
</comment>
<sequence>MSRPITDAEWAKLRQDSISILPEQLSNGLLPDALLTYQKRAVDLLETTAVLLVEKSRRIGFTWGLAAYAVLRAARSRSAGGMDGMYISYSQEMTREFIDAAAMWAKAFALAAGEMDTFIFDDADPDNPADTRQIQAFRIRFASGFEIVALSSAPRSLRGKQGFVIVDEAAFVDNLKELMKAALAFLMWGGQVIVVSTHNGADNYFNELIQDVHAGRKPYTHMRIDFDQALLDGLYQRICLVTGKEWTAEAEAEWRAEIVAFYGDGADEELFCEPAQGDGVWLPATLIEARMTADAPIIRWELPENFLSLPELKRQGLVEAFEVLIDEALANLDPDEPHAIGFDFARVADLSVLTVLAIRRRLERALRLVIEMRRIPHREQAAITQRVAKRLPRFLGGAFDATGAGEFVAEDMVRIYGGRVSSIKMSIDWYRTEMPPLKAAFEDNTIAIARDRDHLADLRLVRNIKGVARVPDVRTGEKGKKRHGDFAVSLALAYHATQMDIQEFGYEPVIGGDPTSTNGSFRDDFEDRDLSHLPRLRGHL</sequence>
<dbReference type="Pfam" id="PF03237">
    <property type="entry name" value="Terminase_6N"/>
    <property type="match status" value="1"/>
</dbReference>
<keyword evidence="2" id="KW-1185">Reference proteome</keyword>
<evidence type="ECO:0008006" key="3">
    <source>
        <dbReference type="Google" id="ProtNLM"/>
    </source>
</evidence>
<dbReference type="Proteomes" id="UP000707352">
    <property type="component" value="Unassembled WGS sequence"/>
</dbReference>
<protein>
    <recommendedName>
        <fullName evidence="3">Mu-like prophage FluMu protein gp28</fullName>
    </recommendedName>
</protein>
<gene>
    <name evidence="1" type="ORF">HB375_02065</name>
</gene>
<dbReference type="EMBL" id="JAATJS010000001">
    <property type="protein sequence ID" value="NIX75397.1"/>
    <property type="molecule type" value="Genomic_DNA"/>
</dbReference>
<dbReference type="Gene3D" id="3.40.50.300">
    <property type="entry name" value="P-loop containing nucleotide triphosphate hydrolases"/>
    <property type="match status" value="1"/>
</dbReference>
<proteinExistence type="predicted"/>
<dbReference type="RefSeq" id="WP_167671283.1">
    <property type="nucleotide sequence ID" value="NZ_JAATJS010000001.1"/>
</dbReference>
<name>A0ABX0V6R0_9HYPH</name>